<dbReference type="GO" id="GO:0005524">
    <property type="term" value="F:ATP binding"/>
    <property type="evidence" value="ECO:0007669"/>
    <property type="project" value="UniProtKB-UniRule"/>
</dbReference>
<dbReference type="FunFam" id="1.10.730.10:FF:000008">
    <property type="entry name" value="Arginine--tRNA ligase"/>
    <property type="match status" value="1"/>
</dbReference>
<dbReference type="Pfam" id="PF00750">
    <property type="entry name" value="tRNA-synt_1d"/>
    <property type="match status" value="1"/>
</dbReference>
<evidence type="ECO:0000313" key="18">
    <source>
        <dbReference type="Proteomes" id="UP000183868"/>
    </source>
</evidence>
<feature type="short sequence motif" description="'HIGH' region" evidence="11">
    <location>
        <begin position="124"/>
        <end position="134"/>
    </location>
</feature>
<dbReference type="OrthoDB" id="9805987at2"/>
<dbReference type="Gene3D" id="3.40.50.620">
    <property type="entry name" value="HUPs"/>
    <property type="match status" value="1"/>
</dbReference>
<comment type="similarity">
    <text evidence="2 11 12">Belongs to the class-I aminoacyl-tRNA synthetase family.</text>
</comment>
<dbReference type="CDD" id="cd07956">
    <property type="entry name" value="Anticodon_Ia_Arg"/>
    <property type="match status" value="1"/>
</dbReference>
<keyword evidence="4 11" id="KW-0963">Cytoplasm</keyword>
<dbReference type="InterPro" id="IPR001278">
    <property type="entry name" value="Arg-tRNA-ligase"/>
</dbReference>
<dbReference type="eggNOG" id="COG0018">
    <property type="taxonomic scope" value="Bacteria"/>
</dbReference>
<dbReference type="SMART" id="SM00836">
    <property type="entry name" value="DALR_1"/>
    <property type="match status" value="1"/>
</dbReference>
<dbReference type="PANTHER" id="PTHR11956:SF5">
    <property type="entry name" value="ARGININE--TRNA LIGASE, CYTOPLASMIC"/>
    <property type="match status" value="1"/>
</dbReference>
<evidence type="ECO:0000259" key="13">
    <source>
        <dbReference type="SMART" id="SM00836"/>
    </source>
</evidence>
<evidence type="ECO:0000313" key="17">
    <source>
        <dbReference type="Proteomes" id="UP000004671"/>
    </source>
</evidence>
<dbReference type="AlphaFoldDB" id="H1XSE3"/>
<dbReference type="RefSeq" id="WP_006928461.1">
    <property type="nucleotide sequence ID" value="NZ_CM001402.1"/>
</dbReference>
<dbReference type="Gene3D" id="3.30.1360.70">
    <property type="entry name" value="Arginyl tRNA synthetase N-terminal domain"/>
    <property type="match status" value="1"/>
</dbReference>
<keyword evidence="5 11" id="KW-0436">Ligase</keyword>
<dbReference type="PANTHER" id="PTHR11956">
    <property type="entry name" value="ARGINYL-TRNA SYNTHETASE"/>
    <property type="match status" value="1"/>
</dbReference>
<reference evidence="15 18" key="2">
    <citation type="submission" date="2016-11" db="EMBL/GenBank/DDBJ databases">
        <title>Genomic analysis of Caldithrix abyssi and proposal of a novel bacterial phylum Caldithrichaeota.</title>
        <authorList>
            <person name="Kublanov I."/>
            <person name="Sigalova O."/>
            <person name="Gavrilov S."/>
            <person name="Lebedinsky A."/>
            <person name="Ivanova N."/>
            <person name="Daum C."/>
            <person name="Reddy T."/>
            <person name="Klenk H.P."/>
            <person name="Goker M."/>
            <person name="Reva O."/>
            <person name="Miroshnichenko M."/>
            <person name="Kyprides N."/>
            <person name="Woyke T."/>
            <person name="Gelfand M."/>
        </authorList>
    </citation>
    <scope>NUCLEOTIDE SEQUENCE [LARGE SCALE GENOMIC DNA]</scope>
    <source>
        <strain evidence="15 18">LF13</strain>
    </source>
</reference>
<dbReference type="InterPro" id="IPR008909">
    <property type="entry name" value="DALR_anticod-bd"/>
</dbReference>
<dbReference type="GO" id="GO:0005737">
    <property type="term" value="C:cytoplasm"/>
    <property type="evidence" value="ECO:0007669"/>
    <property type="project" value="UniProtKB-SubCell"/>
</dbReference>
<reference evidence="16 17" key="1">
    <citation type="submission" date="2011-09" db="EMBL/GenBank/DDBJ databases">
        <title>The permanent draft genome of Caldithrix abyssi DSM 13497.</title>
        <authorList>
            <consortium name="US DOE Joint Genome Institute (JGI-PGF)"/>
            <person name="Lucas S."/>
            <person name="Han J."/>
            <person name="Lapidus A."/>
            <person name="Bruce D."/>
            <person name="Goodwin L."/>
            <person name="Pitluck S."/>
            <person name="Peters L."/>
            <person name="Kyrpides N."/>
            <person name="Mavromatis K."/>
            <person name="Ivanova N."/>
            <person name="Mikhailova N."/>
            <person name="Chertkov O."/>
            <person name="Detter J.C."/>
            <person name="Tapia R."/>
            <person name="Han C."/>
            <person name="Land M."/>
            <person name="Hauser L."/>
            <person name="Markowitz V."/>
            <person name="Cheng J.-F."/>
            <person name="Hugenholtz P."/>
            <person name="Woyke T."/>
            <person name="Wu D."/>
            <person name="Spring S."/>
            <person name="Brambilla E."/>
            <person name="Klenk H.-P."/>
            <person name="Eisen J.A."/>
        </authorList>
    </citation>
    <scope>NUCLEOTIDE SEQUENCE [LARGE SCALE GENOMIC DNA]</scope>
    <source>
        <strain evidence="16 17">DSM 13497</strain>
    </source>
</reference>
<dbReference type="SUPFAM" id="SSF55190">
    <property type="entry name" value="Arginyl-tRNA synthetase (ArgRS), N-terminal 'additional' domain"/>
    <property type="match status" value="1"/>
</dbReference>
<evidence type="ECO:0000256" key="2">
    <source>
        <dbReference type="ARBA" id="ARBA00005594"/>
    </source>
</evidence>
<sequence length="544" mass="62229">MTTQEYIVQELQRFLKAHNIKDVEIILERPREEKFGDFASNLALQLARHLKKNPRQIAEEIKDFINQNPDYISAVEIAGPGFINFFASNVSLYKQLGEILEKKAAFGKSAYGRGKKANIEFVSANPTGPLTIGHGRGAVLGDTIARLLETIGYQVTREYYFNNAGRQMRILGDSVRLRYRELCGEQIEFPEDYYQGQYIIDIARRIFEEKGDALKDEEDVAFFKDYAEDVIFEDIKKTIKRLGFEFDVFYNEKSLYDEGKIDEVVKQLKEKGLVAERDGAVWFLTSKLGFEKDRVIIKSTGEPTYRLPDIAYHVEKVKRGFDLIIDIFGADHIATYPDVLAAVKALGYDADKIKVLIHQFVTLYEGEEKVKMSTRKANFVTLDELMDEVGVDVTRFFFLMRSMNSHLNFDLTLAKKQSDENPVFYIQYAHARICSILKLAESRGIELQASRNFNLLKAPEELNLIKHLVQFPQTIETAALSFEPHRMVNYLFDLATLFHKFYTECRVISDDQALTQARLALIDAVRIVIANGLGVLGISAPEHM</sequence>
<dbReference type="EMBL" id="CP018099">
    <property type="protein sequence ID" value="APF17220.1"/>
    <property type="molecule type" value="Genomic_DNA"/>
</dbReference>
<dbReference type="FunCoup" id="H1XSE3">
    <property type="interactions" value="513"/>
</dbReference>
<evidence type="ECO:0000313" key="15">
    <source>
        <dbReference type="EMBL" id="APF17220.1"/>
    </source>
</evidence>
<dbReference type="GO" id="GO:0004814">
    <property type="term" value="F:arginine-tRNA ligase activity"/>
    <property type="evidence" value="ECO:0007669"/>
    <property type="project" value="UniProtKB-UniRule"/>
</dbReference>
<keyword evidence="9 11" id="KW-0030">Aminoacyl-tRNA synthetase</keyword>
<proteinExistence type="inferred from homology"/>
<dbReference type="InterPro" id="IPR001412">
    <property type="entry name" value="aa-tRNA-synth_I_CS"/>
</dbReference>
<evidence type="ECO:0000256" key="8">
    <source>
        <dbReference type="ARBA" id="ARBA00022917"/>
    </source>
</evidence>
<comment type="subunit">
    <text evidence="3 11">Monomer.</text>
</comment>
<name>H1XSE3_CALAY</name>
<feature type="domain" description="Arginyl tRNA synthetase N-terminal" evidence="14">
    <location>
        <begin position="1"/>
        <end position="87"/>
    </location>
</feature>
<dbReference type="STRING" id="880073.Cabys_469"/>
<dbReference type="Proteomes" id="UP000183868">
    <property type="component" value="Chromosome"/>
</dbReference>
<dbReference type="InterPro" id="IPR035684">
    <property type="entry name" value="ArgRS_core"/>
</dbReference>
<dbReference type="InterPro" id="IPR014729">
    <property type="entry name" value="Rossmann-like_a/b/a_fold"/>
</dbReference>
<dbReference type="KEGG" id="caby:Cabys_469"/>
<dbReference type="Pfam" id="PF05746">
    <property type="entry name" value="DALR_1"/>
    <property type="match status" value="1"/>
</dbReference>
<dbReference type="InterPro" id="IPR036695">
    <property type="entry name" value="Arg-tRNA-synth_N_sf"/>
</dbReference>
<dbReference type="PRINTS" id="PR01038">
    <property type="entry name" value="TRNASYNTHARG"/>
</dbReference>
<evidence type="ECO:0000256" key="4">
    <source>
        <dbReference type="ARBA" id="ARBA00022490"/>
    </source>
</evidence>
<accession>H1XSE3</accession>
<evidence type="ECO:0000256" key="5">
    <source>
        <dbReference type="ARBA" id="ARBA00022598"/>
    </source>
</evidence>
<evidence type="ECO:0000256" key="7">
    <source>
        <dbReference type="ARBA" id="ARBA00022840"/>
    </source>
</evidence>
<dbReference type="HOGENOM" id="CLU_006406_0_1_0"/>
<evidence type="ECO:0000256" key="10">
    <source>
        <dbReference type="ARBA" id="ARBA00049339"/>
    </source>
</evidence>
<evidence type="ECO:0000256" key="12">
    <source>
        <dbReference type="RuleBase" id="RU363038"/>
    </source>
</evidence>
<dbReference type="InterPro" id="IPR009080">
    <property type="entry name" value="tRNAsynth_Ia_anticodon-bd"/>
</dbReference>
<gene>
    <name evidence="11 15" type="primary">argS</name>
    <name evidence="15" type="ORF">Cabys_469</name>
    <name evidence="16" type="ORF">Calab_1738</name>
</gene>
<dbReference type="FunFam" id="3.40.50.620:FF:000062">
    <property type="entry name" value="Arginine--tRNA ligase"/>
    <property type="match status" value="1"/>
</dbReference>
<evidence type="ECO:0000259" key="14">
    <source>
        <dbReference type="SMART" id="SM01016"/>
    </source>
</evidence>
<dbReference type="CDD" id="cd00671">
    <property type="entry name" value="ArgRS_core"/>
    <property type="match status" value="1"/>
</dbReference>
<evidence type="ECO:0000256" key="3">
    <source>
        <dbReference type="ARBA" id="ARBA00011245"/>
    </source>
</evidence>
<keyword evidence="8 11" id="KW-0648">Protein biosynthesis</keyword>
<dbReference type="GO" id="GO:0006420">
    <property type="term" value="P:arginyl-tRNA aminoacylation"/>
    <property type="evidence" value="ECO:0007669"/>
    <property type="project" value="UniProtKB-UniRule"/>
</dbReference>
<dbReference type="Gene3D" id="1.10.730.10">
    <property type="entry name" value="Isoleucyl-tRNA Synthetase, Domain 1"/>
    <property type="match status" value="1"/>
</dbReference>
<evidence type="ECO:0000256" key="9">
    <source>
        <dbReference type="ARBA" id="ARBA00023146"/>
    </source>
</evidence>
<dbReference type="PROSITE" id="PS00178">
    <property type="entry name" value="AA_TRNA_LIGASE_I"/>
    <property type="match status" value="1"/>
</dbReference>
<dbReference type="HAMAP" id="MF_00123">
    <property type="entry name" value="Arg_tRNA_synth"/>
    <property type="match status" value="1"/>
</dbReference>
<evidence type="ECO:0000256" key="1">
    <source>
        <dbReference type="ARBA" id="ARBA00004496"/>
    </source>
</evidence>
<dbReference type="EC" id="6.1.1.19" evidence="11"/>
<feature type="domain" description="DALR anticodon binding" evidence="13">
    <location>
        <begin position="426"/>
        <end position="544"/>
    </location>
</feature>
<protein>
    <recommendedName>
        <fullName evidence="11">Arginine--tRNA ligase</fullName>
        <ecNumber evidence="11">6.1.1.19</ecNumber>
    </recommendedName>
    <alternativeName>
        <fullName evidence="11">Arginyl-tRNA synthetase</fullName>
        <shortName evidence="11">ArgRS</shortName>
    </alternativeName>
</protein>
<dbReference type="SMART" id="SM01016">
    <property type="entry name" value="Arg_tRNA_synt_N"/>
    <property type="match status" value="1"/>
</dbReference>
<dbReference type="Pfam" id="PF03485">
    <property type="entry name" value="Arg_tRNA_synt_N"/>
    <property type="match status" value="1"/>
</dbReference>
<keyword evidence="6 11" id="KW-0547">Nucleotide-binding</keyword>
<evidence type="ECO:0000313" key="16">
    <source>
        <dbReference type="EMBL" id="EHO41355.1"/>
    </source>
</evidence>
<dbReference type="PaxDb" id="880073-Calab_1738"/>
<comment type="subcellular location">
    <subcellularLocation>
        <location evidence="1 11">Cytoplasm</location>
    </subcellularLocation>
</comment>
<dbReference type="InParanoid" id="H1XSE3"/>
<dbReference type="NCBIfam" id="TIGR00456">
    <property type="entry name" value="argS"/>
    <property type="match status" value="1"/>
</dbReference>
<dbReference type="InterPro" id="IPR005148">
    <property type="entry name" value="Arg-tRNA-synth_N"/>
</dbReference>
<evidence type="ECO:0000256" key="6">
    <source>
        <dbReference type="ARBA" id="ARBA00022741"/>
    </source>
</evidence>
<dbReference type="EMBL" id="CM001402">
    <property type="protein sequence ID" value="EHO41355.1"/>
    <property type="molecule type" value="Genomic_DNA"/>
</dbReference>
<keyword evidence="17" id="KW-1185">Reference proteome</keyword>
<dbReference type="SUPFAM" id="SSF52374">
    <property type="entry name" value="Nucleotidylyl transferase"/>
    <property type="match status" value="1"/>
</dbReference>
<keyword evidence="7 11" id="KW-0067">ATP-binding</keyword>
<evidence type="ECO:0000256" key="11">
    <source>
        <dbReference type="HAMAP-Rule" id="MF_00123"/>
    </source>
</evidence>
<organism evidence="16 17">
    <name type="scientific">Caldithrix abyssi DSM 13497</name>
    <dbReference type="NCBI Taxonomy" id="880073"/>
    <lineage>
        <taxon>Bacteria</taxon>
        <taxon>Pseudomonadati</taxon>
        <taxon>Calditrichota</taxon>
        <taxon>Calditrichia</taxon>
        <taxon>Calditrichales</taxon>
        <taxon>Calditrichaceae</taxon>
        <taxon>Caldithrix</taxon>
    </lineage>
</organism>
<dbReference type="Proteomes" id="UP000004671">
    <property type="component" value="Chromosome"/>
</dbReference>
<dbReference type="SUPFAM" id="SSF47323">
    <property type="entry name" value="Anticodon-binding domain of a subclass of class I aminoacyl-tRNA synthetases"/>
    <property type="match status" value="1"/>
</dbReference>
<comment type="catalytic activity">
    <reaction evidence="10 11">
        <text>tRNA(Arg) + L-arginine + ATP = L-arginyl-tRNA(Arg) + AMP + diphosphate</text>
        <dbReference type="Rhea" id="RHEA:20301"/>
        <dbReference type="Rhea" id="RHEA-COMP:9658"/>
        <dbReference type="Rhea" id="RHEA-COMP:9673"/>
        <dbReference type="ChEBI" id="CHEBI:30616"/>
        <dbReference type="ChEBI" id="CHEBI:32682"/>
        <dbReference type="ChEBI" id="CHEBI:33019"/>
        <dbReference type="ChEBI" id="CHEBI:78442"/>
        <dbReference type="ChEBI" id="CHEBI:78513"/>
        <dbReference type="ChEBI" id="CHEBI:456215"/>
        <dbReference type="EC" id="6.1.1.19"/>
    </reaction>
</comment>